<dbReference type="EMBL" id="GGEC01083033">
    <property type="protein sequence ID" value="MBX63517.1"/>
    <property type="molecule type" value="Transcribed_RNA"/>
</dbReference>
<dbReference type="AlphaFoldDB" id="A0A2P2Q991"/>
<protein>
    <submittedName>
        <fullName evidence="1">Uncharacterized protein</fullName>
    </submittedName>
</protein>
<name>A0A2P2Q991_RHIMU</name>
<evidence type="ECO:0000313" key="1">
    <source>
        <dbReference type="EMBL" id="MBX63517.1"/>
    </source>
</evidence>
<sequence length="30" mass="3401">MFTKGCVRSCKCCRRPNRGKGSRCLLRLGN</sequence>
<reference evidence="1" key="1">
    <citation type="submission" date="2018-02" db="EMBL/GenBank/DDBJ databases">
        <title>Rhizophora mucronata_Transcriptome.</title>
        <authorList>
            <person name="Meera S.P."/>
            <person name="Sreeshan A."/>
            <person name="Augustine A."/>
        </authorList>
    </citation>
    <scope>NUCLEOTIDE SEQUENCE</scope>
    <source>
        <tissue evidence="1">Leaf</tissue>
    </source>
</reference>
<organism evidence="1">
    <name type="scientific">Rhizophora mucronata</name>
    <name type="common">Asiatic mangrove</name>
    <dbReference type="NCBI Taxonomy" id="61149"/>
    <lineage>
        <taxon>Eukaryota</taxon>
        <taxon>Viridiplantae</taxon>
        <taxon>Streptophyta</taxon>
        <taxon>Embryophyta</taxon>
        <taxon>Tracheophyta</taxon>
        <taxon>Spermatophyta</taxon>
        <taxon>Magnoliopsida</taxon>
        <taxon>eudicotyledons</taxon>
        <taxon>Gunneridae</taxon>
        <taxon>Pentapetalae</taxon>
        <taxon>rosids</taxon>
        <taxon>fabids</taxon>
        <taxon>Malpighiales</taxon>
        <taxon>Rhizophoraceae</taxon>
        <taxon>Rhizophora</taxon>
    </lineage>
</organism>
<accession>A0A2P2Q991</accession>
<proteinExistence type="predicted"/>